<keyword evidence="1" id="KW-1133">Transmembrane helix</keyword>
<dbReference type="Proteomes" id="UP000790347">
    <property type="component" value="Unassembled WGS sequence"/>
</dbReference>
<reference evidence="2" key="2">
    <citation type="journal article" date="2022" name="Res Sq">
        <title>Comparative Genomics Reveals Insights into the Divergent Evolution of Astigmatic Mites and Household Pest Adaptations.</title>
        <authorList>
            <person name="Xiong Q."/>
            <person name="Wan A.T.-Y."/>
            <person name="Liu X.-Y."/>
            <person name="Fung C.S.-H."/>
            <person name="Xiao X."/>
            <person name="Malainual N."/>
            <person name="Hou J."/>
            <person name="Wang L."/>
            <person name="Wang M."/>
            <person name="Yang K."/>
            <person name="Cui Y."/>
            <person name="Leung E."/>
            <person name="Nong W."/>
            <person name="Shin S.-K."/>
            <person name="Au S."/>
            <person name="Jeong K.Y."/>
            <person name="Chew F.T."/>
            <person name="Hui J."/>
            <person name="Leung T.F."/>
            <person name="Tungtrongchitr A."/>
            <person name="Zhong N."/>
            <person name="Liu Z."/>
            <person name="Tsui S."/>
        </authorList>
    </citation>
    <scope>NUCLEOTIDE SEQUENCE</scope>
    <source>
        <strain evidence="2">Derf</strain>
        <tissue evidence="2">Whole organism</tissue>
    </source>
</reference>
<evidence type="ECO:0000313" key="2">
    <source>
        <dbReference type="EMBL" id="KAH9501698.1"/>
    </source>
</evidence>
<feature type="transmembrane region" description="Helical" evidence="1">
    <location>
        <begin position="16"/>
        <end position="36"/>
    </location>
</feature>
<accession>A0A922HS72</accession>
<keyword evidence="3" id="KW-1185">Reference proteome</keyword>
<protein>
    <submittedName>
        <fullName evidence="2">Uncharacterized protein</fullName>
    </submittedName>
</protein>
<feature type="transmembrane region" description="Helical" evidence="1">
    <location>
        <begin position="96"/>
        <end position="114"/>
    </location>
</feature>
<comment type="caution">
    <text evidence="2">The sequence shown here is derived from an EMBL/GenBank/DDBJ whole genome shotgun (WGS) entry which is preliminary data.</text>
</comment>
<keyword evidence="1" id="KW-0812">Transmembrane</keyword>
<evidence type="ECO:0000256" key="1">
    <source>
        <dbReference type="SAM" id="Phobius"/>
    </source>
</evidence>
<proteinExistence type="predicted"/>
<gene>
    <name evidence="2" type="ORF">DERF_012526</name>
</gene>
<feature type="transmembrane region" description="Helical" evidence="1">
    <location>
        <begin position="60"/>
        <end position="81"/>
    </location>
</feature>
<organism evidence="2 3">
    <name type="scientific">Dermatophagoides farinae</name>
    <name type="common">American house dust mite</name>
    <dbReference type="NCBI Taxonomy" id="6954"/>
    <lineage>
        <taxon>Eukaryota</taxon>
        <taxon>Metazoa</taxon>
        <taxon>Ecdysozoa</taxon>
        <taxon>Arthropoda</taxon>
        <taxon>Chelicerata</taxon>
        <taxon>Arachnida</taxon>
        <taxon>Acari</taxon>
        <taxon>Acariformes</taxon>
        <taxon>Sarcoptiformes</taxon>
        <taxon>Astigmata</taxon>
        <taxon>Psoroptidia</taxon>
        <taxon>Analgoidea</taxon>
        <taxon>Pyroglyphidae</taxon>
        <taxon>Dermatophagoidinae</taxon>
        <taxon>Dermatophagoides</taxon>
    </lineage>
</organism>
<evidence type="ECO:0000313" key="3">
    <source>
        <dbReference type="Proteomes" id="UP000790347"/>
    </source>
</evidence>
<name>A0A922HS72_DERFA</name>
<dbReference type="AlphaFoldDB" id="A0A922HS72"/>
<sequence length="115" mass="13428">MNFPTYRLLHFFSHDLSIFNILIFKTLISSSINLYINKNVIHNDSSSNGKKAASTKTKNIVIIIIIIHIVAFVVCIIKLSIDHFDDHHYTAIDCKYTHSFLDFCSMLFFGYYRFK</sequence>
<keyword evidence="1" id="KW-0472">Membrane</keyword>
<reference evidence="2" key="1">
    <citation type="submission" date="2013-05" db="EMBL/GenBank/DDBJ databases">
        <authorList>
            <person name="Yim A.K.Y."/>
            <person name="Chan T.F."/>
            <person name="Ji K.M."/>
            <person name="Liu X.Y."/>
            <person name="Zhou J.W."/>
            <person name="Li R.Q."/>
            <person name="Yang K.Y."/>
            <person name="Li J."/>
            <person name="Li M."/>
            <person name="Law P.T.W."/>
            <person name="Wu Y.L."/>
            <person name="Cai Z.L."/>
            <person name="Qin H."/>
            <person name="Bao Y."/>
            <person name="Leung R.K.K."/>
            <person name="Ng P.K.S."/>
            <person name="Zou J."/>
            <person name="Zhong X.J."/>
            <person name="Ran P.X."/>
            <person name="Zhong N.S."/>
            <person name="Liu Z.G."/>
            <person name="Tsui S.K.W."/>
        </authorList>
    </citation>
    <scope>NUCLEOTIDE SEQUENCE</scope>
    <source>
        <strain evidence="2">Derf</strain>
        <tissue evidence="2">Whole organism</tissue>
    </source>
</reference>
<dbReference type="EMBL" id="ASGP02000006">
    <property type="protein sequence ID" value="KAH9501698.1"/>
    <property type="molecule type" value="Genomic_DNA"/>
</dbReference>